<name>A0A150MF79_9BACI</name>
<gene>
    <name evidence="1" type="ORF">B4135_1004</name>
</gene>
<comment type="caution">
    <text evidence="1">The sequence shown here is derived from an EMBL/GenBank/DDBJ whole genome shotgun (WGS) entry which is preliminary data.</text>
</comment>
<evidence type="ECO:0000313" key="2">
    <source>
        <dbReference type="Proteomes" id="UP000075683"/>
    </source>
</evidence>
<evidence type="ECO:0000313" key="1">
    <source>
        <dbReference type="EMBL" id="KYD23068.1"/>
    </source>
</evidence>
<accession>A0A150MF79</accession>
<dbReference type="Proteomes" id="UP000075683">
    <property type="component" value="Unassembled WGS sequence"/>
</dbReference>
<organism evidence="1 2">
    <name type="scientific">Caldibacillus debilis</name>
    <dbReference type="NCBI Taxonomy" id="301148"/>
    <lineage>
        <taxon>Bacteria</taxon>
        <taxon>Bacillati</taxon>
        <taxon>Bacillota</taxon>
        <taxon>Bacilli</taxon>
        <taxon>Bacillales</taxon>
        <taxon>Bacillaceae</taxon>
        <taxon>Caldibacillus</taxon>
    </lineage>
</organism>
<dbReference type="AlphaFoldDB" id="A0A150MF79"/>
<protein>
    <submittedName>
        <fullName evidence="1">Uncharacterized protein</fullName>
    </submittedName>
</protein>
<dbReference type="EMBL" id="LQYT01000003">
    <property type="protein sequence ID" value="KYD23068.1"/>
    <property type="molecule type" value="Genomic_DNA"/>
</dbReference>
<proteinExistence type="predicted"/>
<sequence length="41" mass="4256">MPINILLIPESGPPEGEDRPGIKGVALFIGNPHPVPGRAAQ</sequence>
<reference evidence="1 2" key="1">
    <citation type="submission" date="2016-01" db="EMBL/GenBank/DDBJ databases">
        <title>Draft Genome Sequences of Seven Thermophilic Sporeformers Isolated from Foods.</title>
        <authorList>
            <person name="Berendsen E.M."/>
            <person name="Wells-Bennik M.H."/>
            <person name="Krawcyk A.O."/>
            <person name="De Jong A."/>
            <person name="Holsappel S."/>
            <person name="Eijlander R.T."/>
            <person name="Kuipers O.P."/>
        </authorList>
    </citation>
    <scope>NUCLEOTIDE SEQUENCE [LARGE SCALE GENOMIC DNA]</scope>
    <source>
        <strain evidence="1 2">B4135</strain>
    </source>
</reference>